<proteinExistence type="predicted"/>
<dbReference type="GO" id="GO:0005886">
    <property type="term" value="C:plasma membrane"/>
    <property type="evidence" value="ECO:0007669"/>
    <property type="project" value="UniProtKB-SubCell"/>
</dbReference>
<feature type="domain" description="Type II secretion system protein GspF" evidence="7">
    <location>
        <begin position="178"/>
        <end position="306"/>
    </location>
</feature>
<evidence type="ECO:0000256" key="5">
    <source>
        <dbReference type="ARBA" id="ARBA00023136"/>
    </source>
</evidence>
<protein>
    <submittedName>
        <fullName evidence="8">Tight adherence protein C</fullName>
    </submittedName>
</protein>
<feature type="transmembrane region" description="Helical" evidence="6">
    <location>
        <begin position="110"/>
        <end position="131"/>
    </location>
</feature>
<keyword evidence="2" id="KW-1003">Cell membrane</keyword>
<evidence type="ECO:0000256" key="1">
    <source>
        <dbReference type="ARBA" id="ARBA00004651"/>
    </source>
</evidence>
<sequence length="320" mass="34552">MTDTLAAIGGPVVLISLAAGVSVFAVVLATSLLAAGRRERFNRLRAAALRDGGDAGVGHRQGPQRDELVAVIRPLVDRFNVVKDRQVRALRHKLAQAGWRSRDALTVYMFAKLALPAACIAVAALGLVVVAPKDTGLMIQIGVVLAAGLAGSYAPEAVIQRRVESRMRNIRTALPDALDLMVICAEAGLSLDAAISRVQKEMGEASPDLADELRVTALELRFLPDRRQAFENLSRRVDLRPVRALVNTLFQTEKFGTPLAQALRVLASEQRNERMLKAEEKAARLPTIMTVPLIVFILPALFVVILGSAAIDLIEVFGSM</sequence>
<keyword evidence="4 6" id="KW-1133">Transmembrane helix</keyword>
<dbReference type="Proteomes" id="UP000199415">
    <property type="component" value="Unassembled WGS sequence"/>
</dbReference>
<keyword evidence="3 6" id="KW-0812">Transmembrane</keyword>
<feature type="transmembrane region" description="Helical" evidence="6">
    <location>
        <begin position="137"/>
        <end position="159"/>
    </location>
</feature>
<dbReference type="PANTHER" id="PTHR35007">
    <property type="entry name" value="INTEGRAL MEMBRANE PROTEIN-RELATED"/>
    <property type="match status" value="1"/>
</dbReference>
<evidence type="ECO:0000256" key="4">
    <source>
        <dbReference type="ARBA" id="ARBA00022989"/>
    </source>
</evidence>
<comment type="subcellular location">
    <subcellularLocation>
        <location evidence="1">Cell membrane</location>
        <topology evidence="1">Multi-pass membrane protein</topology>
    </subcellularLocation>
</comment>
<feature type="transmembrane region" description="Helical" evidence="6">
    <location>
        <begin position="285"/>
        <end position="311"/>
    </location>
</feature>
<dbReference type="STRING" id="1082479.SAMN05216241_102492"/>
<evidence type="ECO:0000313" key="9">
    <source>
        <dbReference type="Proteomes" id="UP000199415"/>
    </source>
</evidence>
<dbReference type="EMBL" id="FNCE01000002">
    <property type="protein sequence ID" value="SDF83183.1"/>
    <property type="molecule type" value="Genomic_DNA"/>
</dbReference>
<name>A0A1G7PA86_9PROT</name>
<accession>A0A1G7PA86</accession>
<evidence type="ECO:0000256" key="2">
    <source>
        <dbReference type="ARBA" id="ARBA00022475"/>
    </source>
</evidence>
<keyword evidence="5 6" id="KW-0472">Membrane</keyword>
<evidence type="ECO:0000259" key="7">
    <source>
        <dbReference type="Pfam" id="PF00482"/>
    </source>
</evidence>
<dbReference type="InterPro" id="IPR018076">
    <property type="entry name" value="T2SS_GspF_dom"/>
</dbReference>
<dbReference type="AlphaFoldDB" id="A0A1G7PA86"/>
<dbReference type="Pfam" id="PF00482">
    <property type="entry name" value="T2SSF"/>
    <property type="match status" value="1"/>
</dbReference>
<dbReference type="RefSeq" id="WP_176758532.1">
    <property type="nucleotide sequence ID" value="NZ_FNCE01000002.1"/>
</dbReference>
<feature type="transmembrane region" description="Helical" evidence="6">
    <location>
        <begin position="12"/>
        <end position="35"/>
    </location>
</feature>
<organism evidence="8 9">
    <name type="scientific">Limimonas halophila</name>
    <dbReference type="NCBI Taxonomy" id="1082479"/>
    <lineage>
        <taxon>Bacteria</taxon>
        <taxon>Pseudomonadati</taxon>
        <taxon>Pseudomonadota</taxon>
        <taxon>Alphaproteobacteria</taxon>
        <taxon>Rhodospirillales</taxon>
        <taxon>Rhodovibrionaceae</taxon>
        <taxon>Limimonas</taxon>
    </lineage>
</organism>
<evidence type="ECO:0000313" key="8">
    <source>
        <dbReference type="EMBL" id="SDF83183.1"/>
    </source>
</evidence>
<evidence type="ECO:0000256" key="3">
    <source>
        <dbReference type="ARBA" id="ARBA00022692"/>
    </source>
</evidence>
<evidence type="ECO:0000256" key="6">
    <source>
        <dbReference type="SAM" id="Phobius"/>
    </source>
</evidence>
<gene>
    <name evidence="8" type="ORF">SAMN05216241_102492</name>
</gene>
<reference evidence="8 9" key="1">
    <citation type="submission" date="2016-10" db="EMBL/GenBank/DDBJ databases">
        <authorList>
            <person name="de Groot N.N."/>
        </authorList>
    </citation>
    <scope>NUCLEOTIDE SEQUENCE [LARGE SCALE GENOMIC DNA]</scope>
    <source>
        <strain evidence="8 9">DSM 25584</strain>
    </source>
</reference>
<keyword evidence="9" id="KW-1185">Reference proteome</keyword>
<dbReference type="PANTHER" id="PTHR35007:SF2">
    <property type="entry name" value="PILUS ASSEMBLE PROTEIN"/>
    <property type="match status" value="1"/>
</dbReference>